<evidence type="ECO:0000313" key="1">
    <source>
        <dbReference type="EMBL" id="KKM05421.1"/>
    </source>
</evidence>
<dbReference type="AlphaFoldDB" id="A0A0F9JI43"/>
<comment type="caution">
    <text evidence="1">The sequence shown here is derived from an EMBL/GenBank/DDBJ whole genome shotgun (WGS) entry which is preliminary data.</text>
</comment>
<sequence>GFLLQFGELLYRQLSQLNREAKDIFNANQTDAGSAEQFRLAVGGGSSYLDTTPSVTLNSPMQYSGVQVGLSSTPVAFADFALSSKVQHGNAINQLFHYGTIVDNWLSNTTSNQFDISALFENVSGATVSVLETGLATDNDQFDSKHMLARHALAAAVDVPDGQCLKVIYRLSV</sequence>
<feature type="non-terminal residue" evidence="1">
    <location>
        <position position="1"/>
    </location>
</feature>
<proteinExistence type="predicted"/>
<organism evidence="1">
    <name type="scientific">marine sediment metagenome</name>
    <dbReference type="NCBI Taxonomy" id="412755"/>
    <lineage>
        <taxon>unclassified sequences</taxon>
        <taxon>metagenomes</taxon>
        <taxon>ecological metagenomes</taxon>
    </lineage>
</organism>
<protein>
    <submittedName>
        <fullName evidence="1">Uncharacterized protein</fullName>
    </submittedName>
</protein>
<accession>A0A0F9JI43</accession>
<dbReference type="EMBL" id="LAZR01016229">
    <property type="protein sequence ID" value="KKM05421.1"/>
    <property type="molecule type" value="Genomic_DNA"/>
</dbReference>
<name>A0A0F9JI43_9ZZZZ</name>
<gene>
    <name evidence="1" type="ORF">LCGC14_1754320</name>
</gene>
<reference evidence="1" key="1">
    <citation type="journal article" date="2015" name="Nature">
        <title>Complex archaea that bridge the gap between prokaryotes and eukaryotes.</title>
        <authorList>
            <person name="Spang A."/>
            <person name="Saw J.H."/>
            <person name="Jorgensen S.L."/>
            <person name="Zaremba-Niedzwiedzka K."/>
            <person name="Martijn J."/>
            <person name="Lind A.E."/>
            <person name="van Eijk R."/>
            <person name="Schleper C."/>
            <person name="Guy L."/>
            <person name="Ettema T.J."/>
        </authorList>
    </citation>
    <scope>NUCLEOTIDE SEQUENCE</scope>
</reference>